<dbReference type="PANTHER" id="PTHR22619:SF0">
    <property type="entry name" value="ZINC FINGER SWIM DOMAIN-CONTAINING PROTEIN 6-LIKE PROTEIN"/>
    <property type="match status" value="1"/>
</dbReference>
<sequence length="804" mass="87926">MASCKRPCCSRGAGVSNKRLCCRDGGADGASSSSSAGGSAVLRSPDSLLDITARIVAENIPFQRIEERYNRIPEPVQRQIIYWSFPRNERDIFMYSSLIRVSQASSSSQNSEQSNLSFYKGLKLLETGCVDRVLQVGFHLSGVVWNQRPGSPSYNHPDQENKTHKVSVSFDRCKITSVTCSCDTKDIFWCPHVVALSLYRIRNADSVRLRVPISETLLQMDRQQLQKFVQYLISEHHTEVLPTAQKLADEILQQRSEINQIAGAPDPTAGPSADDEHTWHLDEEQVCEQVRSYLTHGSYYNANKQLNSLFAKVREMLRAQDSNGARMLTLITEQFLCDPRLALWKSQGTPITDKCRQLWDQLGALWVCIVLNPHCTAIDKGQWKTLLDKWTHVDICPPEDPDMLALPPAFNDRNHHQPPENGSDDDVDNVNYRPSSRSSRSSPRYRSSYPSTSQRINRTIFHRALDAVSMSWDNIHLKNVLSSDTYSSHIPDSTQSGSFNSLGQPLWHEALATCASRVDALRSHGHHAAALRLAVCVVRTMKQQQLDAQRRWQESQKPPPPRCPSRHSNPPTRCYELRPAQSCSYDTYSQTRPCSSRCVSCPMVGGGGGYDRLSASSSGGGPSSSSSSAAAAASSSSSSACSLSRCGYNDSRSGYPGGGSAGCSSYRCTAFTDAPRPNLCTAPRCNSYCTYYDNHPPPRTPGGPMSGGGGGMGGGNMGGGGGSSGYRYPERTNSRNGGSSSRGSVGGGSNQQTAVLHNSWTEGWVGHPMDPIGCLFDTLTDASIVPDPNVPHSPSSFFGTSNIL</sequence>
<keyword evidence="1" id="KW-0863">Zinc-finger</keyword>
<evidence type="ECO:0000256" key="2">
    <source>
        <dbReference type="SAM" id="MobiDB-lite"/>
    </source>
</evidence>
<feature type="compositionally biased region" description="Low complexity" evidence="2">
    <location>
        <begin position="734"/>
        <end position="743"/>
    </location>
</feature>
<evidence type="ECO:0000256" key="1">
    <source>
        <dbReference type="PROSITE-ProRule" id="PRU00325"/>
    </source>
</evidence>
<dbReference type="InterPro" id="IPR007527">
    <property type="entry name" value="Znf_SWIM"/>
</dbReference>
<dbReference type="EMBL" id="GGMR01007579">
    <property type="protein sequence ID" value="MBY20198.1"/>
    <property type="molecule type" value="Transcribed_RNA"/>
</dbReference>
<organism evidence="4">
    <name type="scientific">Schizaphis graminum</name>
    <name type="common">Green bug aphid</name>
    <dbReference type="NCBI Taxonomy" id="13262"/>
    <lineage>
        <taxon>Eukaryota</taxon>
        <taxon>Metazoa</taxon>
        <taxon>Ecdysozoa</taxon>
        <taxon>Arthropoda</taxon>
        <taxon>Hexapoda</taxon>
        <taxon>Insecta</taxon>
        <taxon>Pterygota</taxon>
        <taxon>Neoptera</taxon>
        <taxon>Paraneoptera</taxon>
        <taxon>Hemiptera</taxon>
        <taxon>Sternorrhyncha</taxon>
        <taxon>Aphidomorpha</taxon>
        <taxon>Aphidoidea</taxon>
        <taxon>Aphididae</taxon>
        <taxon>Aphidini</taxon>
        <taxon>Schizaphis</taxon>
    </lineage>
</organism>
<dbReference type="GO" id="GO:0008270">
    <property type="term" value="F:zinc ion binding"/>
    <property type="evidence" value="ECO:0007669"/>
    <property type="project" value="UniProtKB-KW"/>
</dbReference>
<feature type="compositionally biased region" description="Low complexity" evidence="2">
    <location>
        <begin position="432"/>
        <end position="451"/>
    </location>
</feature>
<dbReference type="AlphaFoldDB" id="A0A2S2NSZ9"/>
<name>A0A2S2NSZ9_SCHGA</name>
<feature type="domain" description="SWIM-type" evidence="3">
    <location>
        <begin position="164"/>
        <end position="201"/>
    </location>
</feature>
<evidence type="ECO:0000313" key="4">
    <source>
        <dbReference type="EMBL" id="MBY20198.1"/>
    </source>
</evidence>
<feature type="region of interest" description="Disordered" evidence="2">
    <location>
        <begin position="404"/>
        <end position="451"/>
    </location>
</feature>
<dbReference type="GO" id="GO:0031462">
    <property type="term" value="C:Cul2-RING ubiquitin ligase complex"/>
    <property type="evidence" value="ECO:0007669"/>
    <property type="project" value="TreeGrafter"/>
</dbReference>
<keyword evidence="1" id="KW-0479">Metal-binding</keyword>
<feature type="region of interest" description="Disordered" evidence="2">
    <location>
        <begin position="700"/>
        <end position="752"/>
    </location>
</feature>
<evidence type="ECO:0000259" key="3">
    <source>
        <dbReference type="PROSITE" id="PS50966"/>
    </source>
</evidence>
<accession>A0A2S2NSZ9</accession>
<reference evidence="4" key="1">
    <citation type="submission" date="2018-04" db="EMBL/GenBank/DDBJ databases">
        <title>Transcriptome of Schizaphis graminum biotype I.</title>
        <authorList>
            <person name="Scully E.D."/>
            <person name="Geib S.M."/>
            <person name="Palmer N.A."/>
            <person name="Koch K."/>
            <person name="Bradshaw J."/>
            <person name="Heng-Moss T."/>
            <person name="Sarath G."/>
        </authorList>
    </citation>
    <scope>NUCLEOTIDE SEQUENCE</scope>
</reference>
<protein>
    <submittedName>
        <fullName evidence="4">Zinc finger SWIM domain-containing protein 4</fullName>
    </submittedName>
</protein>
<dbReference type="PROSITE" id="PS50966">
    <property type="entry name" value="ZF_SWIM"/>
    <property type="match status" value="1"/>
</dbReference>
<feature type="region of interest" description="Disordered" evidence="2">
    <location>
        <begin position="547"/>
        <end position="570"/>
    </location>
</feature>
<dbReference type="PANTHER" id="PTHR22619">
    <property type="entry name" value="ZINC FINGER SWIM DOMAIN CONTAINING PROTEIN 4, 5, 6"/>
    <property type="match status" value="1"/>
</dbReference>
<gene>
    <name evidence="4" type="primary">Zswim4</name>
    <name evidence="4" type="ORF">g.132284</name>
</gene>
<proteinExistence type="predicted"/>
<feature type="compositionally biased region" description="Gly residues" evidence="2">
    <location>
        <begin position="704"/>
        <end position="724"/>
    </location>
</feature>
<keyword evidence="1" id="KW-0862">Zinc</keyword>